<accession>A0AAV2D6T3</accession>
<organism evidence="1 2">
    <name type="scientific">Linum trigynum</name>
    <dbReference type="NCBI Taxonomy" id="586398"/>
    <lineage>
        <taxon>Eukaryota</taxon>
        <taxon>Viridiplantae</taxon>
        <taxon>Streptophyta</taxon>
        <taxon>Embryophyta</taxon>
        <taxon>Tracheophyta</taxon>
        <taxon>Spermatophyta</taxon>
        <taxon>Magnoliopsida</taxon>
        <taxon>eudicotyledons</taxon>
        <taxon>Gunneridae</taxon>
        <taxon>Pentapetalae</taxon>
        <taxon>rosids</taxon>
        <taxon>fabids</taxon>
        <taxon>Malpighiales</taxon>
        <taxon>Linaceae</taxon>
        <taxon>Linum</taxon>
    </lineage>
</organism>
<keyword evidence="2" id="KW-1185">Reference proteome</keyword>
<gene>
    <name evidence="1" type="ORF">LTRI10_LOCUS11782</name>
</gene>
<reference evidence="1 2" key="1">
    <citation type="submission" date="2024-04" db="EMBL/GenBank/DDBJ databases">
        <authorList>
            <person name="Fracassetti M."/>
        </authorList>
    </citation>
    <scope>NUCLEOTIDE SEQUENCE [LARGE SCALE GENOMIC DNA]</scope>
</reference>
<dbReference type="EMBL" id="OZ034815">
    <property type="protein sequence ID" value="CAL1368877.1"/>
    <property type="molecule type" value="Genomic_DNA"/>
</dbReference>
<evidence type="ECO:0000313" key="2">
    <source>
        <dbReference type="Proteomes" id="UP001497516"/>
    </source>
</evidence>
<name>A0AAV2D6T3_9ROSI</name>
<sequence length="67" mass="7608">MVNADAFQYQYGMVLKSLSFENGIAPWTSWFGEINFAGKLDKNLKVTGSVLYNGQNFDKFYVQRTSA</sequence>
<protein>
    <submittedName>
        <fullName evidence="1">Uncharacterized protein</fullName>
    </submittedName>
</protein>
<evidence type="ECO:0000313" key="1">
    <source>
        <dbReference type="EMBL" id="CAL1368877.1"/>
    </source>
</evidence>
<dbReference type="Proteomes" id="UP001497516">
    <property type="component" value="Chromosome 2"/>
</dbReference>
<proteinExistence type="predicted"/>
<dbReference type="AlphaFoldDB" id="A0AAV2D6T3"/>